<evidence type="ECO:0000313" key="1">
    <source>
        <dbReference type="EMBL" id="MPM89838.1"/>
    </source>
</evidence>
<dbReference type="EMBL" id="VSSQ01037207">
    <property type="protein sequence ID" value="MPM89838.1"/>
    <property type="molecule type" value="Genomic_DNA"/>
</dbReference>
<organism evidence="1">
    <name type="scientific">bioreactor metagenome</name>
    <dbReference type="NCBI Taxonomy" id="1076179"/>
    <lineage>
        <taxon>unclassified sequences</taxon>
        <taxon>metagenomes</taxon>
        <taxon>ecological metagenomes</taxon>
    </lineage>
</organism>
<reference evidence="1" key="1">
    <citation type="submission" date="2019-08" db="EMBL/GenBank/DDBJ databases">
        <authorList>
            <person name="Kucharzyk K."/>
            <person name="Murdoch R.W."/>
            <person name="Higgins S."/>
            <person name="Loffler F."/>
        </authorList>
    </citation>
    <scope>NUCLEOTIDE SEQUENCE</scope>
</reference>
<comment type="caution">
    <text evidence="1">The sequence shown here is derived from an EMBL/GenBank/DDBJ whole genome shotgun (WGS) entry which is preliminary data.</text>
</comment>
<name>A0A645DL86_9ZZZZ</name>
<dbReference type="AlphaFoldDB" id="A0A645DL86"/>
<proteinExistence type="predicted"/>
<sequence length="272" mass="31728">MRVVYLEHAFLREVIKSAVGGYMPAHDRLNRGRDKEILLLQAQRFALDMLVRGVENLRYRVRHSLLLAGLYILTARKQRHIKRRRGFRVPQPERVHMVGLVSAYFHVARYCEHRAVALVHNVELSVIPELTKRASELDLFRLLRFRYQPRVSHFFPVVRKLDLLSVHYALLEYSELVADRISGGGYTESRHRVEIARGKPAEAAVAEARVRLYLEYIRGFETHRLYCLSHRSEHAEVERVFHQAPAHQKLKRHVMHLPAVFLSDAFHGLAPV</sequence>
<gene>
    <name evidence="1" type="ORF">SDC9_136953</name>
</gene>
<protein>
    <submittedName>
        <fullName evidence="1">Uncharacterized protein</fullName>
    </submittedName>
</protein>
<accession>A0A645DL86</accession>